<sequence length="487" mass="51628">LVPELERGWLAVVSLGQDGDLAFYSQQCGVAAAWCIAAPGGDFREDNGIYSTVPGGYAPSQGTSMAAPQVSGALAGLKSMFPNLGFQDVRDRILFTANKTGIYADSSVYGQGLLDLEAASRPIGGTLFPLGGYDDGSVAITQGAWLLLPEGAVSRHLYDETILVLDRYQRAPFFVPISRYINAGAGELSIQDLELITPKRISAGEGQESVLSIIGQDFHVSGMTSSSWLLGAGRGAGLSEGLAGLAGIPLPHGNFRMDREAVGMSLGYRSEAGTVHGSVVRNPEDVDGSGLGIMGWNPRSVLAVSFVGAQANYALGAAFASDLTRPFGIEGTGPFAVSGDSIDLGFSRTLFGSDTLRLVVENRLSHFAPNEEALVGLDNALLATGELDISIRLNHKTTLNARLSLEHPVYSSDARIGAARSIDHNGRIDYADIMTIDQADLLQFNRVGASMNYHPRSDSTYSVGMAAVQDGFERTHVITGAWAEFRF</sequence>
<comment type="caution">
    <text evidence="6">The sequence shown here is derived from an EMBL/GenBank/DDBJ whole genome shotgun (WGS) entry which is preliminary data.</text>
</comment>
<dbReference type="Pfam" id="PF00082">
    <property type="entry name" value="Peptidase_S8"/>
    <property type="match status" value="1"/>
</dbReference>
<keyword evidence="2" id="KW-0378">Hydrolase</keyword>
<reference evidence="6 7" key="1">
    <citation type="journal article" date="2019" name="mSystems">
        <title>Life at home and on the roam: Genomic adaptions reflect the dual lifestyle of an intracellular, facultative symbiont.</title>
        <authorList>
            <person name="Burgsdorf I."/>
        </authorList>
    </citation>
    <scope>NUCLEOTIDE SEQUENCE [LARGE SCALE GENOMIC DNA]</scope>
    <source>
        <strain evidence="6">277cI</strain>
    </source>
</reference>
<dbReference type="GO" id="GO:0006508">
    <property type="term" value="P:proteolysis"/>
    <property type="evidence" value="ECO:0007669"/>
    <property type="project" value="UniProtKB-KW"/>
</dbReference>
<comment type="caution">
    <text evidence="4">Lacks conserved residue(s) required for the propagation of feature annotation.</text>
</comment>
<dbReference type="GO" id="GO:0004252">
    <property type="term" value="F:serine-type endopeptidase activity"/>
    <property type="evidence" value="ECO:0007669"/>
    <property type="project" value="InterPro"/>
</dbReference>
<dbReference type="EMBL" id="SRMN01000009">
    <property type="protein sequence ID" value="TGH27515.1"/>
    <property type="molecule type" value="Genomic_DNA"/>
</dbReference>
<comment type="similarity">
    <text evidence="4">Belongs to the peptidase S8 family.</text>
</comment>
<dbReference type="Proteomes" id="UP000315454">
    <property type="component" value="Unassembled WGS sequence"/>
</dbReference>
<dbReference type="PROSITE" id="PS51892">
    <property type="entry name" value="SUBTILASE"/>
    <property type="match status" value="1"/>
</dbReference>
<feature type="domain" description="Peptidase S8/S53" evidence="5">
    <location>
        <begin position="3"/>
        <end position="112"/>
    </location>
</feature>
<dbReference type="AlphaFoldDB" id="A0A524RVE2"/>
<keyword evidence="3" id="KW-0720">Serine protease</keyword>
<evidence type="ECO:0000313" key="7">
    <source>
        <dbReference type="Proteomes" id="UP000315454"/>
    </source>
</evidence>
<evidence type="ECO:0000256" key="1">
    <source>
        <dbReference type="ARBA" id="ARBA00022670"/>
    </source>
</evidence>
<dbReference type="PROSITE" id="PS00138">
    <property type="entry name" value="SUBTILASE_SER"/>
    <property type="match status" value="1"/>
</dbReference>
<dbReference type="InterPro" id="IPR000209">
    <property type="entry name" value="Peptidase_S8/S53_dom"/>
</dbReference>
<dbReference type="SUPFAM" id="SSF52743">
    <property type="entry name" value="Subtilisin-like"/>
    <property type="match status" value="1"/>
</dbReference>
<evidence type="ECO:0000259" key="5">
    <source>
        <dbReference type="Pfam" id="PF00082"/>
    </source>
</evidence>
<name>A0A524RVE2_9CHRO</name>
<proteinExistence type="inferred from homology"/>
<feature type="non-terminal residue" evidence="6">
    <location>
        <position position="1"/>
    </location>
</feature>
<gene>
    <name evidence="6" type="ORF">ERJ68_01055</name>
</gene>
<organism evidence="6 7">
    <name type="scientific">Aphanocapsa feldmannii 277cI</name>
    <dbReference type="NCBI Taxonomy" id="2507554"/>
    <lineage>
        <taxon>Bacteria</taxon>
        <taxon>Bacillati</taxon>
        <taxon>Cyanobacteriota</taxon>
        <taxon>Cyanophyceae</taxon>
        <taxon>Oscillatoriophycideae</taxon>
        <taxon>Chroococcales</taxon>
        <taxon>Microcystaceae</taxon>
        <taxon>Aphanocapsa</taxon>
    </lineage>
</organism>
<evidence type="ECO:0000256" key="2">
    <source>
        <dbReference type="ARBA" id="ARBA00022801"/>
    </source>
</evidence>
<keyword evidence="1" id="KW-0645">Protease</keyword>
<dbReference type="InterPro" id="IPR023828">
    <property type="entry name" value="Peptidase_S8_Ser-AS"/>
</dbReference>
<dbReference type="Gene3D" id="3.40.50.200">
    <property type="entry name" value="Peptidase S8/S53 domain"/>
    <property type="match status" value="1"/>
</dbReference>
<evidence type="ECO:0000256" key="3">
    <source>
        <dbReference type="ARBA" id="ARBA00022825"/>
    </source>
</evidence>
<evidence type="ECO:0000256" key="4">
    <source>
        <dbReference type="PROSITE-ProRule" id="PRU01240"/>
    </source>
</evidence>
<dbReference type="InterPro" id="IPR036852">
    <property type="entry name" value="Peptidase_S8/S53_dom_sf"/>
</dbReference>
<protein>
    <recommendedName>
        <fullName evidence="5">Peptidase S8/S53 domain-containing protein</fullName>
    </recommendedName>
</protein>
<accession>A0A524RVE2</accession>
<evidence type="ECO:0000313" key="6">
    <source>
        <dbReference type="EMBL" id="TGH27515.1"/>
    </source>
</evidence>